<keyword evidence="2" id="KW-0732">Signal</keyword>
<name>A0ABQ5N8A4_9CLOT</name>
<evidence type="ECO:0000256" key="1">
    <source>
        <dbReference type="SAM" id="MobiDB-lite"/>
    </source>
</evidence>
<protein>
    <recommendedName>
        <fullName evidence="5">Lipoprotein</fullName>
    </recommendedName>
</protein>
<comment type="caution">
    <text evidence="3">The sequence shown here is derived from an EMBL/GenBank/DDBJ whole genome shotgun (WGS) entry which is preliminary data.</text>
</comment>
<evidence type="ECO:0008006" key="5">
    <source>
        <dbReference type="Google" id="ProtNLM"/>
    </source>
</evidence>
<accession>A0ABQ5N8A4</accession>
<dbReference type="Proteomes" id="UP001208567">
    <property type="component" value="Unassembled WGS sequence"/>
</dbReference>
<feature type="compositionally biased region" description="Polar residues" evidence="1">
    <location>
        <begin position="28"/>
        <end position="43"/>
    </location>
</feature>
<evidence type="ECO:0000256" key="2">
    <source>
        <dbReference type="SAM" id="SignalP"/>
    </source>
</evidence>
<dbReference type="PROSITE" id="PS51257">
    <property type="entry name" value="PROKAR_LIPOPROTEIN"/>
    <property type="match status" value="1"/>
</dbReference>
<dbReference type="EMBL" id="BRXR01000001">
    <property type="protein sequence ID" value="GLC31482.1"/>
    <property type="molecule type" value="Genomic_DNA"/>
</dbReference>
<organism evidence="3 4">
    <name type="scientific">Clostridium omnivorum</name>
    <dbReference type="NCBI Taxonomy" id="1604902"/>
    <lineage>
        <taxon>Bacteria</taxon>
        <taxon>Bacillati</taxon>
        <taxon>Bacillota</taxon>
        <taxon>Clostridia</taxon>
        <taxon>Eubacteriales</taxon>
        <taxon>Clostridiaceae</taxon>
        <taxon>Clostridium</taxon>
    </lineage>
</organism>
<evidence type="ECO:0000313" key="4">
    <source>
        <dbReference type="Proteomes" id="UP001208567"/>
    </source>
</evidence>
<feature type="region of interest" description="Disordered" evidence="1">
    <location>
        <begin position="28"/>
        <end position="51"/>
    </location>
</feature>
<feature type="chain" id="PRO_5045552197" description="Lipoprotein" evidence="2">
    <location>
        <begin position="22"/>
        <end position="253"/>
    </location>
</feature>
<feature type="signal peptide" evidence="2">
    <location>
        <begin position="1"/>
        <end position="21"/>
    </location>
</feature>
<gene>
    <name evidence="3" type="ORF">bsdE14_28920</name>
</gene>
<reference evidence="3 4" key="1">
    <citation type="journal article" date="2024" name="Int. J. Syst. Evol. Microbiol.">
        <title>Clostridium omnivorum sp. nov., isolated from anoxic soil under the treatment of reductive soil disinfestation.</title>
        <authorList>
            <person name="Ueki A."/>
            <person name="Tonouchi A."/>
            <person name="Kaku N."/>
            <person name="Honma S."/>
            <person name="Ueki K."/>
        </authorList>
    </citation>
    <scope>NUCLEOTIDE SEQUENCE [LARGE SCALE GENOMIC DNA]</scope>
    <source>
        <strain evidence="3 4">E14</strain>
    </source>
</reference>
<feature type="compositionally biased region" description="Gly residues" evidence="1">
    <location>
        <begin position="113"/>
        <end position="125"/>
    </location>
</feature>
<keyword evidence="4" id="KW-1185">Reference proteome</keyword>
<sequence length="253" mass="24695">MKKIVSIVTTAAILCTLTAGCANRTTSYRDGVNKGSTVGQNGVPSHRGTATGTGATYADGVYTANGDQTATGMQSATVYITKGKITDINLKSVDPQGRDMVYNVVPNNTTGGTNMGTGGTAGGTTDGTSGRITGGNVGTGTGAVTGGAAGAAIGGATGGPAGAAVGGATGAAVGGATGSAVGNSTSGTTTNNTGTAAGTGTSTTLAQARKDLTNAMIQKQTWDVNIKTNVDPTIINNWKLAVKRAIDKAQMQR</sequence>
<dbReference type="RefSeq" id="WP_264850791.1">
    <property type="nucleotide sequence ID" value="NZ_BRXR01000001.1"/>
</dbReference>
<proteinExistence type="predicted"/>
<evidence type="ECO:0000313" key="3">
    <source>
        <dbReference type="EMBL" id="GLC31482.1"/>
    </source>
</evidence>
<feature type="region of interest" description="Disordered" evidence="1">
    <location>
        <begin position="111"/>
        <end position="130"/>
    </location>
</feature>